<feature type="region of interest" description="Disordered" evidence="1">
    <location>
        <begin position="151"/>
        <end position="184"/>
    </location>
</feature>
<evidence type="ECO:0000256" key="1">
    <source>
        <dbReference type="SAM" id="MobiDB-lite"/>
    </source>
</evidence>
<dbReference type="Proteomes" id="UP001302321">
    <property type="component" value="Unassembled WGS sequence"/>
</dbReference>
<evidence type="ECO:0000313" key="2">
    <source>
        <dbReference type="EMBL" id="KAK4175746.1"/>
    </source>
</evidence>
<accession>A0AAN7A555</accession>
<feature type="compositionally biased region" description="Gly residues" evidence="1">
    <location>
        <begin position="103"/>
        <end position="118"/>
    </location>
</feature>
<feature type="compositionally biased region" description="Basic and acidic residues" evidence="1">
    <location>
        <begin position="266"/>
        <end position="287"/>
    </location>
</feature>
<organism evidence="2 3">
    <name type="scientific">Triangularia setosa</name>
    <dbReference type="NCBI Taxonomy" id="2587417"/>
    <lineage>
        <taxon>Eukaryota</taxon>
        <taxon>Fungi</taxon>
        <taxon>Dikarya</taxon>
        <taxon>Ascomycota</taxon>
        <taxon>Pezizomycotina</taxon>
        <taxon>Sordariomycetes</taxon>
        <taxon>Sordariomycetidae</taxon>
        <taxon>Sordariales</taxon>
        <taxon>Podosporaceae</taxon>
        <taxon>Triangularia</taxon>
    </lineage>
</organism>
<feature type="region of interest" description="Disordered" evidence="1">
    <location>
        <begin position="266"/>
        <end position="294"/>
    </location>
</feature>
<feature type="compositionally biased region" description="Pro residues" evidence="1">
    <location>
        <begin position="1"/>
        <end position="24"/>
    </location>
</feature>
<proteinExistence type="predicted"/>
<feature type="region of interest" description="Disordered" evidence="1">
    <location>
        <begin position="1"/>
        <end position="130"/>
    </location>
</feature>
<sequence length="294" mass="32706">MALQSRPPPPQENLPIRPAQPPLPNQHLQPTPRPRSPKLLHQPPRNPPERCKHRHGKYYGAIAHLNNPKDDDPDSPAVLINAADKTTTSSNNTSTSPFASKTAGGGDSGSGRRYGLGTGPKPFSSTTTTSLSSGLYWTGYLTHALKRAASGNNDGLPTPEDALQFETSSSESDDAVSDDDDDSVKKLKLRAEDGVKNAVKEVEQCRSKMGVNEVFNDKKEFYKAMERLSFRGVFQQREIEPIVRGWVRGLKEVERERAEAEVKMVREWQKQERGEKGRKLTGGEKNKYWKKKSS</sequence>
<feature type="compositionally biased region" description="Low complexity" evidence="1">
    <location>
        <begin position="86"/>
        <end position="96"/>
    </location>
</feature>
<gene>
    <name evidence="2" type="ORF">QBC36DRAFT_301733</name>
</gene>
<evidence type="ECO:0000313" key="3">
    <source>
        <dbReference type="Proteomes" id="UP001302321"/>
    </source>
</evidence>
<feature type="compositionally biased region" description="Acidic residues" evidence="1">
    <location>
        <begin position="171"/>
        <end position="182"/>
    </location>
</feature>
<dbReference type="EMBL" id="MU866222">
    <property type="protein sequence ID" value="KAK4175746.1"/>
    <property type="molecule type" value="Genomic_DNA"/>
</dbReference>
<protein>
    <submittedName>
        <fullName evidence="2">Uncharacterized protein</fullName>
    </submittedName>
</protein>
<keyword evidence="3" id="KW-1185">Reference proteome</keyword>
<comment type="caution">
    <text evidence="2">The sequence shown here is derived from an EMBL/GenBank/DDBJ whole genome shotgun (WGS) entry which is preliminary data.</text>
</comment>
<reference evidence="2" key="1">
    <citation type="journal article" date="2023" name="Mol. Phylogenet. Evol.">
        <title>Genome-scale phylogeny and comparative genomics of the fungal order Sordariales.</title>
        <authorList>
            <person name="Hensen N."/>
            <person name="Bonometti L."/>
            <person name="Westerberg I."/>
            <person name="Brannstrom I.O."/>
            <person name="Guillou S."/>
            <person name="Cros-Aarteil S."/>
            <person name="Calhoun S."/>
            <person name="Haridas S."/>
            <person name="Kuo A."/>
            <person name="Mondo S."/>
            <person name="Pangilinan J."/>
            <person name="Riley R."/>
            <person name="LaButti K."/>
            <person name="Andreopoulos B."/>
            <person name="Lipzen A."/>
            <person name="Chen C."/>
            <person name="Yan M."/>
            <person name="Daum C."/>
            <person name="Ng V."/>
            <person name="Clum A."/>
            <person name="Steindorff A."/>
            <person name="Ohm R.A."/>
            <person name="Martin F."/>
            <person name="Silar P."/>
            <person name="Natvig D.O."/>
            <person name="Lalanne C."/>
            <person name="Gautier V."/>
            <person name="Ament-Velasquez S.L."/>
            <person name="Kruys A."/>
            <person name="Hutchinson M.I."/>
            <person name="Powell A.J."/>
            <person name="Barry K."/>
            <person name="Miller A.N."/>
            <person name="Grigoriev I.V."/>
            <person name="Debuchy R."/>
            <person name="Gladieux P."/>
            <person name="Hiltunen Thoren M."/>
            <person name="Johannesson H."/>
        </authorList>
    </citation>
    <scope>NUCLEOTIDE SEQUENCE</scope>
    <source>
        <strain evidence="2">CBS 892.96</strain>
    </source>
</reference>
<dbReference type="AlphaFoldDB" id="A0AAN7A555"/>
<reference evidence="2" key="2">
    <citation type="submission" date="2023-05" db="EMBL/GenBank/DDBJ databases">
        <authorList>
            <consortium name="Lawrence Berkeley National Laboratory"/>
            <person name="Steindorff A."/>
            <person name="Hensen N."/>
            <person name="Bonometti L."/>
            <person name="Westerberg I."/>
            <person name="Brannstrom I.O."/>
            <person name="Guillou S."/>
            <person name="Cros-Aarteil S."/>
            <person name="Calhoun S."/>
            <person name="Haridas S."/>
            <person name="Kuo A."/>
            <person name="Mondo S."/>
            <person name="Pangilinan J."/>
            <person name="Riley R."/>
            <person name="Labutti K."/>
            <person name="Andreopoulos B."/>
            <person name="Lipzen A."/>
            <person name="Chen C."/>
            <person name="Yanf M."/>
            <person name="Daum C."/>
            <person name="Ng V."/>
            <person name="Clum A."/>
            <person name="Ohm R."/>
            <person name="Martin F."/>
            <person name="Silar P."/>
            <person name="Natvig D."/>
            <person name="Lalanne C."/>
            <person name="Gautier V."/>
            <person name="Ament-Velasquez S.L."/>
            <person name="Kruys A."/>
            <person name="Hutchinson M.I."/>
            <person name="Powell A.J."/>
            <person name="Barry K."/>
            <person name="Miller A.N."/>
            <person name="Grigoriev I.V."/>
            <person name="Debuchy R."/>
            <person name="Gladieux P."/>
            <person name="Thoren M.H."/>
            <person name="Johannesson H."/>
        </authorList>
    </citation>
    <scope>NUCLEOTIDE SEQUENCE</scope>
    <source>
        <strain evidence="2">CBS 892.96</strain>
    </source>
</reference>
<name>A0AAN7A555_9PEZI</name>